<gene>
    <name evidence="16" type="ORF">N177_3330</name>
</gene>
<feature type="transmembrane region" description="Helical" evidence="15">
    <location>
        <begin position="79"/>
        <end position="98"/>
    </location>
</feature>
<feature type="transmembrane region" description="Helical" evidence="15">
    <location>
        <begin position="6"/>
        <end position="30"/>
    </location>
</feature>
<dbReference type="PANTHER" id="PTHR40255">
    <property type="entry name" value="UPF0093 MEMBRANE PROTEIN SLR1790"/>
    <property type="match status" value="1"/>
</dbReference>
<comment type="function">
    <text evidence="14">Catalyzes the oxidation of protoporphyrinogen IX to protoporphyrin IX.</text>
</comment>
<organism evidence="16 17">
    <name type="scientific">Lutibaculum baratangense AMV1</name>
    <dbReference type="NCBI Taxonomy" id="631454"/>
    <lineage>
        <taxon>Bacteria</taxon>
        <taxon>Pseudomonadati</taxon>
        <taxon>Pseudomonadota</taxon>
        <taxon>Alphaproteobacteria</taxon>
        <taxon>Hyphomicrobiales</taxon>
        <taxon>Tepidamorphaceae</taxon>
        <taxon>Lutibaculum</taxon>
    </lineage>
</organism>
<evidence type="ECO:0000256" key="5">
    <source>
        <dbReference type="ARBA" id="ARBA00022475"/>
    </source>
</evidence>
<keyword evidence="12 14" id="KW-0472">Membrane</keyword>
<evidence type="ECO:0000313" key="17">
    <source>
        <dbReference type="Proteomes" id="UP000017819"/>
    </source>
</evidence>
<evidence type="ECO:0000256" key="13">
    <source>
        <dbReference type="ARBA" id="ARBA00048390"/>
    </source>
</evidence>
<evidence type="ECO:0000256" key="10">
    <source>
        <dbReference type="ARBA" id="ARBA00023002"/>
    </source>
</evidence>
<dbReference type="PANTHER" id="PTHR40255:SF1">
    <property type="entry name" value="PROTOPORPHYRINOGEN IX OXIDASE"/>
    <property type="match status" value="1"/>
</dbReference>
<comment type="similarity">
    <text evidence="3 14">Belongs to the HemJ family.</text>
</comment>
<evidence type="ECO:0000256" key="11">
    <source>
        <dbReference type="ARBA" id="ARBA00023004"/>
    </source>
</evidence>
<dbReference type="PIRSF" id="PIRSF004638">
    <property type="entry name" value="UCP004638"/>
    <property type="match status" value="1"/>
</dbReference>
<comment type="subcellular location">
    <subcellularLocation>
        <location evidence="1">Cell membrane</location>
        <topology evidence="1">Multi-pass membrane protein</topology>
    </subcellularLocation>
</comment>
<dbReference type="Pfam" id="PF03653">
    <property type="entry name" value="UPF0093"/>
    <property type="match status" value="1"/>
</dbReference>
<evidence type="ECO:0000256" key="15">
    <source>
        <dbReference type="SAM" id="Phobius"/>
    </source>
</evidence>
<dbReference type="GO" id="GO:0070818">
    <property type="term" value="F:protoporphyrinogen oxidase activity"/>
    <property type="evidence" value="ECO:0007669"/>
    <property type="project" value="UniProtKB-UniRule"/>
</dbReference>
<keyword evidence="9 15" id="KW-1133">Transmembrane helix</keyword>
<proteinExistence type="inferred from homology"/>
<evidence type="ECO:0000256" key="8">
    <source>
        <dbReference type="ARBA" id="ARBA00022723"/>
    </source>
</evidence>
<dbReference type="GO" id="GO:0046872">
    <property type="term" value="F:metal ion binding"/>
    <property type="evidence" value="ECO:0007669"/>
    <property type="project" value="UniProtKB-UniRule"/>
</dbReference>
<evidence type="ECO:0000256" key="1">
    <source>
        <dbReference type="ARBA" id="ARBA00004651"/>
    </source>
</evidence>
<dbReference type="RefSeq" id="WP_023433448.1">
    <property type="nucleotide sequence ID" value="NZ_AWXZ01000039.1"/>
</dbReference>
<comment type="caution">
    <text evidence="16">The sequence shown here is derived from an EMBL/GenBank/DDBJ whole genome shotgun (WGS) entry which is preliminary data.</text>
</comment>
<evidence type="ECO:0000256" key="4">
    <source>
        <dbReference type="ARBA" id="ARBA00017504"/>
    </source>
</evidence>
<keyword evidence="8 14" id="KW-0479">Metal-binding</keyword>
<keyword evidence="6 14" id="KW-0349">Heme</keyword>
<protein>
    <recommendedName>
        <fullName evidence="4 14">Protoporphyrinogen IX oxidase</fullName>
        <ecNumber evidence="14">1.3.99.-</ecNumber>
    </recommendedName>
</protein>
<comment type="pathway">
    <text evidence="2 14">Porphyrin-containing compound metabolism; protoporphyrin-IX biosynthesis; protoporphyrin-IX from protoporphyrinogen-IX: step 1/1.</text>
</comment>
<evidence type="ECO:0000313" key="16">
    <source>
        <dbReference type="EMBL" id="ESR23262.1"/>
    </source>
</evidence>
<reference evidence="16 17" key="1">
    <citation type="journal article" date="2014" name="Genome Announc.">
        <title>Draft Genome Sequence of Lutibaculum baratangense Strain AMV1T, Isolated from a Mud Volcano in Andamans, India.</title>
        <authorList>
            <person name="Singh A."/>
            <person name="Sreenivas A."/>
            <person name="Sathyanarayana Reddy G."/>
            <person name="Pinnaka A.K."/>
            <person name="Shivaji S."/>
        </authorList>
    </citation>
    <scope>NUCLEOTIDE SEQUENCE [LARGE SCALE GENOMIC DNA]</scope>
    <source>
        <strain evidence="16 17">AMV1</strain>
    </source>
</reference>
<sequence length="140" mass="15173">MEAATVWLKAIHVSTILIWAAGLFYLPGLFAAHHVRTGEHFRRLRLMTRLTYLGVTSPAAILAIVSGGALIYVNDAYGGWLVVKLTLVGMMMGFHILCGHMVDKLRSGPAMWSPAAQRALMVVPALLIPGILVMVLGKPI</sequence>
<evidence type="ECO:0000256" key="3">
    <source>
        <dbReference type="ARBA" id="ARBA00006501"/>
    </source>
</evidence>
<evidence type="ECO:0000256" key="7">
    <source>
        <dbReference type="ARBA" id="ARBA00022692"/>
    </source>
</evidence>
<dbReference type="EC" id="1.3.99.-" evidence="14"/>
<feature type="transmembrane region" description="Helical" evidence="15">
    <location>
        <begin position="119"/>
        <end position="137"/>
    </location>
</feature>
<dbReference type="AlphaFoldDB" id="V4QU09"/>
<dbReference type="Proteomes" id="UP000017819">
    <property type="component" value="Unassembled WGS sequence"/>
</dbReference>
<keyword evidence="17" id="KW-1185">Reference proteome</keyword>
<evidence type="ECO:0000256" key="2">
    <source>
        <dbReference type="ARBA" id="ARBA00005073"/>
    </source>
</evidence>
<dbReference type="GO" id="GO:0005886">
    <property type="term" value="C:plasma membrane"/>
    <property type="evidence" value="ECO:0007669"/>
    <property type="project" value="UniProtKB-SubCell"/>
</dbReference>
<accession>V4QU09</accession>
<dbReference type="EMBL" id="AWXZ01000039">
    <property type="protein sequence ID" value="ESR23262.1"/>
    <property type="molecule type" value="Genomic_DNA"/>
</dbReference>
<name>V4QU09_9HYPH</name>
<keyword evidence="11 14" id="KW-0408">Iron</keyword>
<feature type="transmembrane region" description="Helical" evidence="15">
    <location>
        <begin position="50"/>
        <end position="73"/>
    </location>
</feature>
<dbReference type="InterPro" id="IPR005265">
    <property type="entry name" value="HemJ-like"/>
</dbReference>
<dbReference type="eggNOG" id="COG1981">
    <property type="taxonomic scope" value="Bacteria"/>
</dbReference>
<keyword evidence="10" id="KW-0560">Oxidoreductase</keyword>
<comment type="cofactor">
    <cofactor evidence="14">
        <name>heme b</name>
        <dbReference type="ChEBI" id="CHEBI:60344"/>
    </cofactor>
    <text evidence="14">Binds 1 heme b (iron(II)-protoporphyrin IX) group per subunit.</text>
</comment>
<evidence type="ECO:0000256" key="9">
    <source>
        <dbReference type="ARBA" id="ARBA00022989"/>
    </source>
</evidence>
<keyword evidence="5 14" id="KW-1003">Cell membrane</keyword>
<evidence type="ECO:0000256" key="12">
    <source>
        <dbReference type="ARBA" id="ARBA00023136"/>
    </source>
</evidence>
<evidence type="ECO:0000256" key="6">
    <source>
        <dbReference type="ARBA" id="ARBA00022617"/>
    </source>
</evidence>
<keyword evidence="7 15" id="KW-0812">Transmembrane</keyword>
<dbReference type="GO" id="GO:0006782">
    <property type="term" value="P:protoporphyrinogen IX biosynthetic process"/>
    <property type="evidence" value="ECO:0007669"/>
    <property type="project" value="UniProtKB-UniRule"/>
</dbReference>
<evidence type="ECO:0000256" key="14">
    <source>
        <dbReference type="PIRNR" id="PIRNR004638"/>
    </source>
</evidence>
<comment type="catalytic activity">
    <reaction evidence="13 14">
        <text>protoporphyrinogen IX + 3 A = protoporphyrin IX + 3 AH2</text>
        <dbReference type="Rhea" id="RHEA:62000"/>
        <dbReference type="ChEBI" id="CHEBI:13193"/>
        <dbReference type="ChEBI" id="CHEBI:17499"/>
        <dbReference type="ChEBI" id="CHEBI:57306"/>
        <dbReference type="ChEBI" id="CHEBI:57307"/>
    </reaction>
</comment>
<dbReference type="UniPathway" id="UPA00251">
    <property type="reaction ID" value="UER00324"/>
</dbReference>
<dbReference type="STRING" id="631454.N177_3330"/>
<dbReference type="OrthoDB" id="7570050at2"/>